<feature type="transmembrane region" description="Helical" evidence="10">
    <location>
        <begin position="416"/>
        <end position="431"/>
    </location>
</feature>
<proteinExistence type="inferred from homology"/>
<dbReference type="GO" id="GO:0005886">
    <property type="term" value="C:plasma membrane"/>
    <property type="evidence" value="ECO:0007669"/>
    <property type="project" value="UniProtKB-SubCell"/>
</dbReference>
<feature type="transmembrane region" description="Helical" evidence="10">
    <location>
        <begin position="252"/>
        <end position="274"/>
    </location>
</feature>
<dbReference type="GO" id="GO:0006527">
    <property type="term" value="P:L-arginine catabolic process"/>
    <property type="evidence" value="ECO:0007669"/>
    <property type="project" value="UniProtKB-UniRule"/>
</dbReference>
<name>A0A158KV69_9BURK</name>
<comment type="similarity">
    <text evidence="2">Belongs to the amino acid-polyamine-organocation (APC) superfamily. Basic amino acid/polyamine antiporter (APA) (TC 2.A.3.2) family.</text>
</comment>
<dbReference type="InterPro" id="IPR022461">
    <property type="entry name" value="Arg/Orn_antiprt_ArcD"/>
</dbReference>
<feature type="transmembrane region" description="Helical" evidence="10">
    <location>
        <begin position="179"/>
        <end position="200"/>
    </location>
</feature>
<feature type="transmembrane region" description="Helical" evidence="10">
    <location>
        <begin position="467"/>
        <end position="487"/>
    </location>
</feature>
<sequence length="493" mass="51979">MKHFADHLPATPIPAARPGAVAAIPKRLKLGLLIALVVGSMIGSGVFSLPQNMAAGAGAGAVVIGWLITGIGMLMLAFVYQTLAMRKPELDNGIYAYARAGAGDFVGFNSAWGYWVSAWIGNVGYLVIVFGTLGYFVPAFGEGNTRLAIAGASVLLWILHLVILRGVRGAAVLNAVTTFAKIVPLLAFIALAVTAFRSQAFEQDFWGTPKLGSVFAQVKSTMLITVWVFIGIEGASVVSARAEHRQDVGRATLYGFAIVLLLLMAVSLLSPGIVPQAELAAMKNPSMAGVLEKAVGTWGAVMISLGLLVSVGGALLAWTLLAAETLFTPASGGVMPRFLSRENDHGVPANALWVTNGLVQLFLIVTLVSSATYQALISLATSMILVPYLFSAVYAVRIAARGDAYAAADRMRTRDLVVAVLATTYCCWLLYAAGPKYLLLSALLYAPGILLYGWAKREQGARLFKPFEVAILTAIIVLAALAAYLLTSGTLGL</sequence>
<organism evidence="11 12">
    <name type="scientific">Caballeronia choica</name>
    <dbReference type="NCBI Taxonomy" id="326476"/>
    <lineage>
        <taxon>Bacteria</taxon>
        <taxon>Pseudomonadati</taxon>
        <taxon>Pseudomonadota</taxon>
        <taxon>Betaproteobacteria</taxon>
        <taxon>Burkholderiales</taxon>
        <taxon>Burkholderiaceae</taxon>
        <taxon>Caballeronia</taxon>
    </lineage>
</organism>
<feature type="transmembrane region" description="Helical" evidence="10">
    <location>
        <begin position="147"/>
        <end position="167"/>
    </location>
</feature>
<evidence type="ECO:0000256" key="9">
    <source>
        <dbReference type="NCBIfam" id="TIGR03810"/>
    </source>
</evidence>
<accession>A0A158KV69</accession>
<feature type="transmembrane region" description="Helical" evidence="10">
    <location>
        <begin position="220"/>
        <end position="240"/>
    </location>
</feature>
<evidence type="ECO:0000256" key="10">
    <source>
        <dbReference type="SAM" id="Phobius"/>
    </source>
</evidence>
<dbReference type="InterPro" id="IPR002293">
    <property type="entry name" value="AA/rel_permease1"/>
</dbReference>
<keyword evidence="4" id="KW-1003">Cell membrane</keyword>
<keyword evidence="5 10" id="KW-0812">Transmembrane</keyword>
<evidence type="ECO:0000256" key="5">
    <source>
        <dbReference type="ARBA" id="ARBA00022692"/>
    </source>
</evidence>
<evidence type="ECO:0000256" key="1">
    <source>
        <dbReference type="ARBA" id="ARBA00004651"/>
    </source>
</evidence>
<dbReference type="GO" id="GO:1903826">
    <property type="term" value="P:L-arginine transmembrane transport"/>
    <property type="evidence" value="ECO:0007669"/>
    <property type="project" value="InterPro"/>
</dbReference>
<feature type="transmembrane region" description="Helical" evidence="10">
    <location>
        <begin position="55"/>
        <end position="80"/>
    </location>
</feature>
<keyword evidence="3" id="KW-0813">Transport</keyword>
<evidence type="ECO:0000313" key="11">
    <source>
        <dbReference type="EMBL" id="SAL84639.1"/>
    </source>
</evidence>
<protein>
    <recommendedName>
        <fullName evidence="9">Arginine-ornithine antiporter</fullName>
    </recommendedName>
</protein>
<evidence type="ECO:0000256" key="3">
    <source>
        <dbReference type="ARBA" id="ARBA00022448"/>
    </source>
</evidence>
<evidence type="ECO:0000256" key="7">
    <source>
        <dbReference type="ARBA" id="ARBA00022989"/>
    </source>
</evidence>
<keyword evidence="8 10" id="KW-0472">Membrane</keyword>
<keyword evidence="12" id="KW-1185">Reference proteome</keyword>
<comment type="caution">
    <text evidence="11">The sequence shown here is derived from an EMBL/GenBank/DDBJ whole genome shotgun (WGS) entry which is preliminary data.</text>
</comment>
<dbReference type="InterPro" id="IPR050367">
    <property type="entry name" value="APC_superfamily"/>
</dbReference>
<feature type="transmembrane region" description="Helical" evidence="10">
    <location>
        <begin position="375"/>
        <end position="396"/>
    </location>
</feature>
<feature type="transmembrane region" description="Helical" evidence="10">
    <location>
        <begin position="437"/>
        <end position="455"/>
    </location>
</feature>
<feature type="transmembrane region" description="Helical" evidence="10">
    <location>
        <begin position="294"/>
        <end position="327"/>
    </location>
</feature>
<dbReference type="OrthoDB" id="3185104at2"/>
<evidence type="ECO:0000256" key="4">
    <source>
        <dbReference type="ARBA" id="ARBA00022475"/>
    </source>
</evidence>
<dbReference type="EMBL" id="FCON02000165">
    <property type="protein sequence ID" value="SAL84639.1"/>
    <property type="molecule type" value="Genomic_DNA"/>
</dbReference>
<dbReference type="PIRSF" id="PIRSF006060">
    <property type="entry name" value="AA_transporter"/>
    <property type="match status" value="1"/>
</dbReference>
<evidence type="ECO:0000256" key="2">
    <source>
        <dbReference type="ARBA" id="ARBA00008220"/>
    </source>
</evidence>
<evidence type="ECO:0000313" key="12">
    <source>
        <dbReference type="Proteomes" id="UP000054770"/>
    </source>
</evidence>
<feature type="transmembrane region" description="Helical" evidence="10">
    <location>
        <begin position="347"/>
        <end position="369"/>
    </location>
</feature>
<keyword evidence="7 10" id="KW-1133">Transmembrane helix</keyword>
<dbReference type="Proteomes" id="UP000054770">
    <property type="component" value="Unassembled WGS sequence"/>
</dbReference>
<evidence type="ECO:0000256" key="6">
    <source>
        <dbReference type="ARBA" id="ARBA00022970"/>
    </source>
</evidence>
<dbReference type="AlphaFoldDB" id="A0A158KV69"/>
<dbReference type="GO" id="GO:0043858">
    <property type="term" value="F:arginine:ornithine antiporter activity"/>
    <property type="evidence" value="ECO:0007669"/>
    <property type="project" value="UniProtKB-UniRule"/>
</dbReference>
<evidence type="ECO:0000256" key="8">
    <source>
        <dbReference type="ARBA" id="ARBA00023136"/>
    </source>
</evidence>
<gene>
    <name evidence="11" type="ORF">AWB68_07383</name>
</gene>
<dbReference type="PANTHER" id="PTHR42770">
    <property type="entry name" value="AMINO ACID TRANSPORTER-RELATED"/>
    <property type="match status" value="1"/>
</dbReference>
<feature type="transmembrane region" description="Helical" evidence="10">
    <location>
        <begin position="123"/>
        <end position="141"/>
    </location>
</feature>
<dbReference type="NCBIfam" id="TIGR03810">
    <property type="entry name" value="arg_ornith_anti"/>
    <property type="match status" value="1"/>
</dbReference>
<dbReference type="RefSeq" id="WP_087649206.1">
    <property type="nucleotide sequence ID" value="NZ_FCON02000165.1"/>
</dbReference>
<dbReference type="Pfam" id="PF13520">
    <property type="entry name" value="AA_permease_2"/>
    <property type="match status" value="1"/>
</dbReference>
<dbReference type="InterPro" id="IPR004754">
    <property type="entry name" value="Amino_acid_antiprt"/>
</dbReference>
<reference evidence="11" key="1">
    <citation type="submission" date="2016-01" db="EMBL/GenBank/DDBJ databases">
        <authorList>
            <person name="Peeters C."/>
        </authorList>
    </citation>
    <scope>NUCLEOTIDE SEQUENCE [LARGE SCALE GENOMIC DNA]</scope>
    <source>
        <strain evidence="11">LMG 22940</strain>
    </source>
</reference>
<comment type="subcellular location">
    <subcellularLocation>
        <location evidence="1">Cell membrane</location>
        <topology evidence="1">Multi-pass membrane protein</topology>
    </subcellularLocation>
</comment>
<feature type="transmembrane region" description="Helical" evidence="10">
    <location>
        <begin position="30"/>
        <end position="49"/>
    </location>
</feature>
<dbReference type="Gene3D" id="1.20.1740.10">
    <property type="entry name" value="Amino acid/polyamine transporter I"/>
    <property type="match status" value="1"/>
</dbReference>
<keyword evidence="6" id="KW-0029">Amino-acid transport</keyword>
<dbReference type="PANTHER" id="PTHR42770:SF4">
    <property type="entry name" value="ARGININE_ORNITHINE ANTIPORTER-RELATED"/>
    <property type="match status" value="1"/>
</dbReference>
<dbReference type="NCBIfam" id="TIGR00905">
    <property type="entry name" value="2A0302"/>
    <property type="match status" value="1"/>
</dbReference>